<evidence type="ECO:0000313" key="3">
    <source>
        <dbReference type="Proteomes" id="UP001152523"/>
    </source>
</evidence>
<name>A0AAV0DZ34_9ASTE</name>
<dbReference type="Proteomes" id="UP001152523">
    <property type="component" value="Unassembled WGS sequence"/>
</dbReference>
<feature type="region of interest" description="Disordered" evidence="1">
    <location>
        <begin position="1"/>
        <end position="26"/>
    </location>
</feature>
<evidence type="ECO:0000313" key="2">
    <source>
        <dbReference type="EMBL" id="CAH9113131.1"/>
    </source>
</evidence>
<gene>
    <name evidence="2" type="ORF">CEPIT_LOCUS20173</name>
</gene>
<dbReference type="AlphaFoldDB" id="A0AAV0DZ34"/>
<organism evidence="2 3">
    <name type="scientific">Cuscuta epithymum</name>
    <dbReference type="NCBI Taxonomy" id="186058"/>
    <lineage>
        <taxon>Eukaryota</taxon>
        <taxon>Viridiplantae</taxon>
        <taxon>Streptophyta</taxon>
        <taxon>Embryophyta</taxon>
        <taxon>Tracheophyta</taxon>
        <taxon>Spermatophyta</taxon>
        <taxon>Magnoliopsida</taxon>
        <taxon>eudicotyledons</taxon>
        <taxon>Gunneridae</taxon>
        <taxon>Pentapetalae</taxon>
        <taxon>asterids</taxon>
        <taxon>lamiids</taxon>
        <taxon>Solanales</taxon>
        <taxon>Convolvulaceae</taxon>
        <taxon>Cuscuteae</taxon>
        <taxon>Cuscuta</taxon>
        <taxon>Cuscuta subgen. Cuscuta</taxon>
    </lineage>
</organism>
<sequence length="103" mass="11839">MTSVLGTQPGRRIRGMGDGRLREVGQSSAKIQQLSDELERERAARKASHMARIVAEEMMQRKKKKVEQSFNSTLMSWHNSGKIMQSSSWYCSSLVCTGFNRWW</sequence>
<protein>
    <submittedName>
        <fullName evidence="2">Uncharacterized protein</fullName>
    </submittedName>
</protein>
<comment type="caution">
    <text evidence="2">The sequence shown here is derived from an EMBL/GenBank/DDBJ whole genome shotgun (WGS) entry which is preliminary data.</text>
</comment>
<dbReference type="EMBL" id="CAMAPF010000204">
    <property type="protein sequence ID" value="CAH9113131.1"/>
    <property type="molecule type" value="Genomic_DNA"/>
</dbReference>
<evidence type="ECO:0000256" key="1">
    <source>
        <dbReference type="SAM" id="MobiDB-lite"/>
    </source>
</evidence>
<accession>A0AAV0DZ34</accession>
<reference evidence="2" key="1">
    <citation type="submission" date="2022-07" db="EMBL/GenBank/DDBJ databases">
        <authorList>
            <person name="Macas J."/>
            <person name="Novak P."/>
            <person name="Neumann P."/>
        </authorList>
    </citation>
    <scope>NUCLEOTIDE SEQUENCE</scope>
</reference>
<keyword evidence="3" id="KW-1185">Reference proteome</keyword>
<proteinExistence type="predicted"/>